<organism evidence="2 3">
    <name type="scientific">Roseateles albus</name>
    <dbReference type="NCBI Taxonomy" id="2987525"/>
    <lineage>
        <taxon>Bacteria</taxon>
        <taxon>Pseudomonadati</taxon>
        <taxon>Pseudomonadota</taxon>
        <taxon>Betaproteobacteria</taxon>
        <taxon>Burkholderiales</taxon>
        <taxon>Sphaerotilaceae</taxon>
        <taxon>Roseateles</taxon>
    </lineage>
</organism>
<evidence type="ECO:0000313" key="3">
    <source>
        <dbReference type="Proteomes" id="UP001221189"/>
    </source>
</evidence>
<keyword evidence="3" id="KW-1185">Reference proteome</keyword>
<accession>A0ABT5KKV8</accession>
<name>A0ABT5KKV8_9BURK</name>
<comment type="caution">
    <text evidence="2">The sequence shown here is derived from an EMBL/GenBank/DDBJ whole genome shotgun (WGS) entry which is preliminary data.</text>
</comment>
<evidence type="ECO:0000256" key="1">
    <source>
        <dbReference type="SAM" id="MobiDB-lite"/>
    </source>
</evidence>
<dbReference type="EMBL" id="JAQQXT010000012">
    <property type="protein sequence ID" value="MDC8773550.1"/>
    <property type="molecule type" value="Genomic_DNA"/>
</dbReference>
<feature type="region of interest" description="Disordered" evidence="1">
    <location>
        <begin position="31"/>
        <end position="55"/>
    </location>
</feature>
<reference evidence="2 3" key="1">
    <citation type="submission" date="2022-10" db="EMBL/GenBank/DDBJ databases">
        <title>Paucibacter sp. hw1 Genome sequencing.</title>
        <authorList>
            <person name="Park S."/>
        </authorList>
    </citation>
    <scope>NUCLEOTIDE SEQUENCE [LARGE SCALE GENOMIC DNA]</scope>
    <source>
        <strain evidence="3">hw1</strain>
    </source>
</reference>
<evidence type="ECO:0000313" key="2">
    <source>
        <dbReference type="EMBL" id="MDC8773550.1"/>
    </source>
</evidence>
<proteinExistence type="predicted"/>
<gene>
    <name evidence="2" type="ORF">PRZ03_18390</name>
</gene>
<sequence length="55" mass="6239">MQNNSRPKPQVQKPKSASEIEVFRYLKELGQAAGNPLHGRADWGTFEQSGRKNKK</sequence>
<protein>
    <submittedName>
        <fullName evidence="2">Uncharacterized protein</fullName>
    </submittedName>
</protein>
<dbReference type="Proteomes" id="UP001221189">
    <property type="component" value="Unassembled WGS sequence"/>
</dbReference>